<keyword evidence="2" id="KW-0472">Membrane</keyword>
<name>A0A550CXD6_9AGAR</name>
<keyword evidence="2" id="KW-0812">Transmembrane</keyword>
<sequence>MATFDLPPIRIALYVLLMLFSIVLFGLSIARIVYTKNLDPWDPLNGGRAYYDPIVVELIVSTILTVPWCAFVIHTIHKRAERHYVSTFRSELFGLFVLWIFWLCGAAIATVTTNRGTPGTWGDLSFCWDYQQCRILTTLLAFAWTGWILLTFLLIISTIFVSANRALLEPMHGRWDPRASHYTGGQQPQMGTGLDCTPGTKSRLVVVVCGTCRRVGSLRGLYEDRSRVEVTQMAPLGDVYTQQIADVTMDEGTGACLIDGVDGMPVKDAHPLKPEHDGDASSEDEEDAPVENPSTDICGDLENALGGELSGTFKGSFSFCRTYPDAPNPGLNLLSDDIGSVGLPLNEREAKVVISGCKQAPFGQGERTVVDTSVRDTWEMDASFVQFMNPAWTSYIQRVLQDVCGALGVNMSVSQPRCELYKLLLYETGSHFLPHVDTEKVDTMFATIVIVLPSPFTGGAAHLSHGSLSETYDCSAISALQTTVLSWYTDVTHAIKPITSGYRLALSYNVYHTTNTLRPSLPDTHSAVENLRRVLLSWKQTNGPGAPRKIIYLLDHKYSQANLKGSALKGLDAHKLAILQALAKELDFRLGLANLERCLKGYAEDHGCSYGRRRHYFDEDSDEDDVDFAEVEEQWTTINNLVDLEGQMLEEEMDFDEEGECIPSDLAEAVEDGSHDDQDYEGYMGNGAGSLERWYRRTVLVIWPQKFNLEMTFDDDVKNAIEELGEVDSAKPRKRERKVVDFLLNFAKARSYQNQDRSDITQAVCTVACRWSNAPLFFQAVEVCGITGVEVLGNKDIHAAIDRFGFEPVKPTLEKMILSEKRNVHRFQFLDDLEASCSTMNEVLKEQVFGWVAEQRKWALEHLQAPLEDDKEEMLDRAYKHGGITLLRDTFVPQLKEIASPAFLTIFVMLIHSNKVKLATTDEEEKAALSQVITNLLSAAISKVNFYEPTKVDPDHRSYPGYGYRAQQLSSIADPQLAGTYIDVCLSTGNEALATAVIDRLIDMTGVSLVDVQKRAKTVLLPLLPLVGTKLKARAADAPAVPAMDKLFEVAIQLYLSSMSQVGPSKENIHALIQACVLHGGTRLLVNTIWPAVKGTPYQETTMVAFLQEIQDHRAEIPSSEGCRSIDSLIKDVLKLIIEKAPFSAKTITSGYPIYLARDASQNNRTKAIQLLKLCFSNKQPGLCSVVFTRLFDKTFINRNYIHDVLVPFIPELRQFLINHQTATHAEPFGAVFMTIVSLWAKQVLGPKPADTSSALLARLAQQKCTCHECGEAFSFLTRGEGRNQQLHRIGAPKRRHVEKELAAYATGAATWRMIGGSPQGLLITKTDAIYEPVRWKAVHAKSAVILQSISSDPVELQRTFGTSYAMIMAELQGHVASKAPRPPVAPAAAIASTSAAGARAPLAATAAPHPPPSVPAAQPSRKRKATYNPSDRFHPYLLYLTCSDLAAFSDLCPGGSRPGEPYTVPDVSMDNPRPDGSRIISVDLMDRASGEKIEAGSLFEQNSSSEQDDDTLLKHPVTDICGNLEAALEDALQLGSGETSERLFSYSKTYPDAPNPSLNLLSNNIGSIGLPLSKREAKTVISGCQQASSERQERPSVDASLRGVWEMDSTLVQTANPAWTVYVQRVLQDMCTALRVDMTVSKPRWELSRLVLCEPGCRFLPSVKTLRSAKDELVFATIVIVLPSPFSGGAAHLSYDDRAETHDCSVGSGLQTSAISWYTGVAYSFDPIASGHLLALSYNVYHTTNSPPPSVSALGSLRHVMLSWQQLCRRPGVPTKIFYALDKSYARKKLKGSVLKGADARKLAVLRKCAKEYGFRLGLAHVTVYLKGWTEDGCGCRYCDDDRDRCCLSDEDSDDDEDRTQYTFEEDPEQVIAVTNLVDKEMDFDNGRSACIPHDLIDTMKNGPFKEQTVEDCQSYHSPRSLEQWYQRPVLVIWPERVHLEMIFDDDISSAIGELGRVISTKPHKHERKVVDFLLSYAKAKPWRGDYSDIAPAVCAVACQWTDLPLLLRTVKLCGIRGVEVLGNTDVHAIIQTFGFETASPILQQMLLSEKSNAHRFQFLDDLEASCSTVREPERESALGWLQDQRDWALAHLQPPANDDGQELLDLAYKYGGMLLLRDSFVPQLKAAANPAFMVAFAERIHSDKICADTVDEEKTELSRIITDLLSTAVVEARFYAAAKSVTNPPGYPSCAMYGAKAAQPTKVPDPALTFTLIDVCLSTGNESLFPAIVERLLDLSGIAPRYARSRAHAVLLPLLPLVGTRLRARPADAPVVPSVDRLFDITIQRYMSSVPEVGLAEENVDALIQTCVFRGGTRLLANTIWPAIQGMPYKETVMRAFLRGLQEHRAHIPSSEGCRSIDSVIHDVLKLVIKKKSARCHTDVLELLRLCYTSKQAGLCSRVFLSMFDTKFLTADYVKRVLVPFIPALHQFLVNEKTPAHAEPFNAVFTTIVSLWAKHNLAPKPPDTSFDLLARLANRKCRCKECEEAFNFLMSGKGVSCALHRIGHPKRLHVETELATYARGAATWKKIPRESPQGLTVEKTQALFVLGQWQAVHAQGSVILRSVAENPAELRRVFGVSYQMIMNELHFGRSEIEALTGTTTSTTSVTMTEHLANSSTAGLLAPGHSAAYPVSMSEPAAQPSR</sequence>
<keyword evidence="2" id="KW-1133">Transmembrane helix</keyword>
<accession>A0A550CXD6</accession>
<feature type="compositionally biased region" description="Basic and acidic residues" evidence="1">
    <location>
        <begin position="266"/>
        <end position="279"/>
    </location>
</feature>
<keyword evidence="4" id="KW-1185">Reference proteome</keyword>
<feature type="region of interest" description="Disordered" evidence="1">
    <location>
        <begin position="1401"/>
        <end position="1427"/>
    </location>
</feature>
<dbReference type="Gene3D" id="2.60.120.620">
    <property type="entry name" value="q2cbj1_9rhob like domain"/>
    <property type="match status" value="1"/>
</dbReference>
<evidence type="ECO:0000313" key="3">
    <source>
        <dbReference type="EMBL" id="TRM69457.1"/>
    </source>
</evidence>
<dbReference type="PANTHER" id="PTHR33099">
    <property type="entry name" value="FE2OG DIOXYGENASE DOMAIN-CONTAINING PROTEIN"/>
    <property type="match status" value="1"/>
</dbReference>
<organism evidence="3 4">
    <name type="scientific">Schizophyllum amplum</name>
    <dbReference type="NCBI Taxonomy" id="97359"/>
    <lineage>
        <taxon>Eukaryota</taxon>
        <taxon>Fungi</taxon>
        <taxon>Dikarya</taxon>
        <taxon>Basidiomycota</taxon>
        <taxon>Agaricomycotina</taxon>
        <taxon>Agaricomycetes</taxon>
        <taxon>Agaricomycetidae</taxon>
        <taxon>Agaricales</taxon>
        <taxon>Schizophyllaceae</taxon>
        <taxon>Schizophyllum</taxon>
    </lineage>
</organism>
<feature type="transmembrane region" description="Helical" evidence="2">
    <location>
        <begin position="12"/>
        <end position="34"/>
    </location>
</feature>
<dbReference type="EMBL" id="VDMD01000001">
    <property type="protein sequence ID" value="TRM69457.1"/>
    <property type="molecule type" value="Genomic_DNA"/>
</dbReference>
<protein>
    <recommendedName>
        <fullName evidence="5">Prolyl 4-hydroxylase alpha subunit Fe(2+) 2OG dioxygenase domain-containing protein</fullName>
    </recommendedName>
</protein>
<dbReference type="OrthoDB" id="124582at2759"/>
<evidence type="ECO:0000313" key="4">
    <source>
        <dbReference type="Proteomes" id="UP000320762"/>
    </source>
</evidence>
<proteinExistence type="predicted"/>
<feature type="region of interest" description="Disordered" evidence="1">
    <location>
        <begin position="266"/>
        <end position="294"/>
    </location>
</feature>
<feature type="compositionally biased region" description="Acidic residues" evidence="1">
    <location>
        <begin position="280"/>
        <end position="289"/>
    </location>
</feature>
<feature type="transmembrane region" description="Helical" evidence="2">
    <location>
        <begin position="54"/>
        <end position="73"/>
    </location>
</feature>
<evidence type="ECO:0008006" key="5">
    <source>
        <dbReference type="Google" id="ProtNLM"/>
    </source>
</evidence>
<dbReference type="PANTHER" id="PTHR33099:SF7">
    <property type="entry name" value="MYND-TYPE DOMAIN-CONTAINING PROTEIN"/>
    <property type="match status" value="1"/>
</dbReference>
<evidence type="ECO:0000256" key="2">
    <source>
        <dbReference type="SAM" id="Phobius"/>
    </source>
</evidence>
<gene>
    <name evidence="3" type="ORF">BD626DRAFT_533113</name>
</gene>
<comment type="caution">
    <text evidence="3">The sequence shown here is derived from an EMBL/GenBank/DDBJ whole genome shotgun (WGS) entry which is preliminary data.</text>
</comment>
<dbReference type="Proteomes" id="UP000320762">
    <property type="component" value="Unassembled WGS sequence"/>
</dbReference>
<reference evidence="3 4" key="1">
    <citation type="journal article" date="2019" name="New Phytol.">
        <title>Comparative genomics reveals unique wood-decay strategies and fruiting body development in the Schizophyllaceae.</title>
        <authorList>
            <person name="Almasi E."/>
            <person name="Sahu N."/>
            <person name="Krizsan K."/>
            <person name="Balint B."/>
            <person name="Kovacs G.M."/>
            <person name="Kiss B."/>
            <person name="Cseklye J."/>
            <person name="Drula E."/>
            <person name="Henrissat B."/>
            <person name="Nagy I."/>
            <person name="Chovatia M."/>
            <person name="Adam C."/>
            <person name="LaButti K."/>
            <person name="Lipzen A."/>
            <person name="Riley R."/>
            <person name="Grigoriev I.V."/>
            <person name="Nagy L.G."/>
        </authorList>
    </citation>
    <scope>NUCLEOTIDE SEQUENCE [LARGE SCALE GENOMIC DNA]</scope>
    <source>
        <strain evidence="3 4">NL-1724</strain>
    </source>
</reference>
<feature type="transmembrane region" description="Helical" evidence="2">
    <location>
        <begin position="135"/>
        <end position="161"/>
    </location>
</feature>
<evidence type="ECO:0000256" key="1">
    <source>
        <dbReference type="SAM" id="MobiDB-lite"/>
    </source>
</evidence>